<name>A0AAC9HRD4_9PSEU</name>
<dbReference type="KEGG" id="ahm:TL08_14985"/>
<evidence type="ECO:0000313" key="3">
    <source>
        <dbReference type="Proteomes" id="UP000095210"/>
    </source>
</evidence>
<organism evidence="2 3">
    <name type="scientific">Actinoalloteichus hymeniacidonis</name>
    <dbReference type="NCBI Taxonomy" id="340345"/>
    <lineage>
        <taxon>Bacteria</taxon>
        <taxon>Bacillati</taxon>
        <taxon>Actinomycetota</taxon>
        <taxon>Actinomycetes</taxon>
        <taxon>Pseudonocardiales</taxon>
        <taxon>Pseudonocardiaceae</taxon>
        <taxon>Actinoalloteichus</taxon>
    </lineage>
</organism>
<dbReference type="Proteomes" id="UP000095210">
    <property type="component" value="Chromosome"/>
</dbReference>
<sequence length="108" mass="11697">MSAEAATEINAIDMGQLLLFLADHGFAAQVGSWVSAETPNQPLTGQQLLTVLDEQELQVVASEAGMSVLEYAEQLARELPEAANAVTPDGELPEDEEFRQHAVNFDKQ</sequence>
<dbReference type="Gene3D" id="1.10.10.690">
    <property type="entry name" value="YidB-like"/>
    <property type="match status" value="1"/>
</dbReference>
<feature type="compositionally biased region" description="Basic and acidic residues" evidence="1">
    <location>
        <begin position="98"/>
        <end position="108"/>
    </location>
</feature>
<feature type="region of interest" description="Disordered" evidence="1">
    <location>
        <begin position="86"/>
        <end position="108"/>
    </location>
</feature>
<dbReference type="Pfam" id="PF20159">
    <property type="entry name" value="YidB"/>
    <property type="match status" value="1"/>
</dbReference>
<dbReference type="InterPro" id="IPR027405">
    <property type="entry name" value="YidB-like"/>
</dbReference>
<reference evidence="3" key="1">
    <citation type="submission" date="2016-03" db="EMBL/GenBank/DDBJ databases">
        <title>Complete genome sequence of the type strain Actinoalloteichus hymeniacidonis DSM 45092.</title>
        <authorList>
            <person name="Schaffert L."/>
            <person name="Albersmeier A."/>
            <person name="Winkler A."/>
            <person name="Kalinowski J."/>
            <person name="Zotchev S."/>
            <person name="Ruckert C."/>
        </authorList>
    </citation>
    <scope>NUCLEOTIDE SEQUENCE [LARGE SCALE GENOMIC DNA]</scope>
    <source>
        <strain evidence="3">HPA177(T) (DSM 45092(T))</strain>
    </source>
</reference>
<accession>A0AAC9HRD4</accession>
<evidence type="ECO:0000313" key="2">
    <source>
        <dbReference type="EMBL" id="AOS63806.1"/>
    </source>
</evidence>
<dbReference type="AlphaFoldDB" id="A0AAC9HRD4"/>
<dbReference type="InterPro" id="IPR045372">
    <property type="entry name" value="YidB"/>
</dbReference>
<gene>
    <name evidence="2" type="ORF">TL08_14985</name>
</gene>
<protein>
    <submittedName>
        <fullName evidence="2">Uncharacterized protein</fullName>
    </submittedName>
</protein>
<keyword evidence="3" id="KW-1185">Reference proteome</keyword>
<dbReference type="RefSeq" id="WP_069849724.1">
    <property type="nucleotide sequence ID" value="NZ_CP014859.1"/>
</dbReference>
<evidence type="ECO:0000256" key="1">
    <source>
        <dbReference type="SAM" id="MobiDB-lite"/>
    </source>
</evidence>
<dbReference type="EMBL" id="CP014859">
    <property type="protein sequence ID" value="AOS63806.1"/>
    <property type="molecule type" value="Genomic_DNA"/>
</dbReference>
<dbReference type="SUPFAM" id="SSF140804">
    <property type="entry name" value="YidB-like"/>
    <property type="match status" value="1"/>
</dbReference>
<proteinExistence type="predicted"/>